<dbReference type="EMBL" id="LT607412">
    <property type="protein sequence ID" value="SCF07531.1"/>
    <property type="molecule type" value="Genomic_DNA"/>
</dbReference>
<dbReference type="AlphaFoldDB" id="A0A1C4XH50"/>
<dbReference type="InterPro" id="IPR037401">
    <property type="entry name" value="SnoaL-like"/>
</dbReference>
<keyword evidence="3" id="KW-1185">Reference proteome</keyword>
<dbReference type="RefSeq" id="WP_089020479.1">
    <property type="nucleotide sequence ID" value="NZ_LT607412.1"/>
</dbReference>
<protein>
    <submittedName>
        <fullName evidence="2">SnoaL-like domain-containing protein</fullName>
    </submittedName>
</protein>
<feature type="domain" description="SnoaL-like" evidence="1">
    <location>
        <begin position="18"/>
        <end position="120"/>
    </location>
</feature>
<gene>
    <name evidence="2" type="ORF">GA0070607_5215</name>
</gene>
<organism evidence="2 3">
    <name type="scientific">Micromonospora coriariae</name>
    <dbReference type="NCBI Taxonomy" id="285665"/>
    <lineage>
        <taxon>Bacteria</taxon>
        <taxon>Bacillati</taxon>
        <taxon>Actinomycetota</taxon>
        <taxon>Actinomycetes</taxon>
        <taxon>Micromonosporales</taxon>
        <taxon>Micromonosporaceae</taxon>
        <taxon>Micromonospora</taxon>
    </lineage>
</organism>
<evidence type="ECO:0000313" key="2">
    <source>
        <dbReference type="EMBL" id="SCF07531.1"/>
    </source>
</evidence>
<accession>A0A1C4XH50</accession>
<dbReference type="Proteomes" id="UP000198243">
    <property type="component" value="Chromosome I"/>
</dbReference>
<dbReference type="InterPro" id="IPR032710">
    <property type="entry name" value="NTF2-like_dom_sf"/>
</dbReference>
<dbReference type="Gene3D" id="3.10.450.50">
    <property type="match status" value="1"/>
</dbReference>
<name>A0A1C4XH50_9ACTN</name>
<proteinExistence type="predicted"/>
<dbReference type="Pfam" id="PF13474">
    <property type="entry name" value="SnoaL_3"/>
    <property type="match status" value="1"/>
</dbReference>
<evidence type="ECO:0000313" key="3">
    <source>
        <dbReference type="Proteomes" id="UP000198243"/>
    </source>
</evidence>
<evidence type="ECO:0000259" key="1">
    <source>
        <dbReference type="Pfam" id="PF13474"/>
    </source>
</evidence>
<reference evidence="3" key="1">
    <citation type="submission" date="2016-06" db="EMBL/GenBank/DDBJ databases">
        <authorList>
            <person name="Varghese N."/>
            <person name="Submissions Spin"/>
        </authorList>
    </citation>
    <scope>NUCLEOTIDE SEQUENCE [LARGE SCALE GENOMIC DNA]</scope>
    <source>
        <strain evidence="3">DSM 44875</strain>
    </source>
</reference>
<sequence length="124" mass="13795">MTTDELTTTITGLYRSLGDRPAFDAHLHPEVTIWESDADGLLCGLTALDDLRDRRAARAAGSSPVAVAPEDLRAEAWGDTGLVRYVLRARYDGARPDECFRVTDVLRREGNAWRIVHHHAEAVR</sequence>
<dbReference type="OrthoDB" id="1551077at2"/>
<dbReference type="SUPFAM" id="SSF54427">
    <property type="entry name" value="NTF2-like"/>
    <property type="match status" value="1"/>
</dbReference>